<comment type="caution">
    <text evidence="1">The sequence shown here is derived from an EMBL/GenBank/DDBJ whole genome shotgun (WGS) entry which is preliminary data.</text>
</comment>
<keyword evidence="2" id="KW-1185">Reference proteome</keyword>
<reference evidence="1 2" key="1">
    <citation type="submission" date="2020-02" db="EMBL/GenBank/DDBJ databases">
        <authorList>
            <person name="Babadi Z.K."/>
            <person name="Risdian C."/>
            <person name="Ebrahimipour G.H."/>
            <person name="Wink J."/>
        </authorList>
    </citation>
    <scope>NUCLEOTIDE SEQUENCE [LARGE SCALE GENOMIC DNA]</scope>
    <source>
        <strain evidence="1 2">ZKHCc1 1396</strain>
    </source>
</reference>
<protein>
    <submittedName>
        <fullName evidence="1">Uncharacterized protein</fullName>
    </submittedName>
</protein>
<name>A0ABR9PHA9_9BACT</name>
<evidence type="ECO:0000313" key="1">
    <source>
        <dbReference type="EMBL" id="MBE4747249.1"/>
    </source>
</evidence>
<gene>
    <name evidence="1" type="ORF">G4177_03545</name>
</gene>
<dbReference type="Proteomes" id="UP001516472">
    <property type="component" value="Unassembled WGS sequence"/>
</dbReference>
<organism evidence="1 2">
    <name type="scientific">Corallococcus soli</name>
    <dbReference type="NCBI Taxonomy" id="2710757"/>
    <lineage>
        <taxon>Bacteria</taxon>
        <taxon>Pseudomonadati</taxon>
        <taxon>Myxococcota</taxon>
        <taxon>Myxococcia</taxon>
        <taxon>Myxococcales</taxon>
        <taxon>Cystobacterineae</taxon>
        <taxon>Myxococcaceae</taxon>
        <taxon>Corallococcus</taxon>
    </lineage>
</organism>
<accession>A0ABR9PHA9</accession>
<sequence length="53" mass="5756">MKASRLSLHWRRTRAAVLKDEGVAVEGEQDTEAARFALPPPVRVSGLGKSPRG</sequence>
<dbReference type="EMBL" id="JAAIYO010000001">
    <property type="protein sequence ID" value="MBE4747249.1"/>
    <property type="molecule type" value="Genomic_DNA"/>
</dbReference>
<proteinExistence type="predicted"/>
<evidence type="ECO:0000313" key="2">
    <source>
        <dbReference type="Proteomes" id="UP001516472"/>
    </source>
</evidence>
<dbReference type="RefSeq" id="WP_193346656.1">
    <property type="nucleotide sequence ID" value="NZ_CBCSIP010000544.1"/>
</dbReference>